<reference evidence="2 3" key="1">
    <citation type="submission" date="2018-12" db="EMBL/GenBank/DDBJ databases">
        <title>The genome sequences of strain 502.</title>
        <authorList>
            <person name="Gao J."/>
            <person name="Sun J."/>
        </authorList>
    </citation>
    <scope>NUCLEOTIDE SEQUENCE [LARGE SCALE GENOMIC DNA]</scope>
    <source>
        <strain evidence="2 3">502</strain>
    </source>
</reference>
<proteinExistence type="predicted"/>
<organism evidence="2 3">
    <name type="scientific">Variovorax beijingensis</name>
    <dbReference type="NCBI Taxonomy" id="2496117"/>
    <lineage>
        <taxon>Bacteria</taxon>
        <taxon>Pseudomonadati</taxon>
        <taxon>Pseudomonadota</taxon>
        <taxon>Betaproteobacteria</taxon>
        <taxon>Burkholderiales</taxon>
        <taxon>Comamonadaceae</taxon>
        <taxon>Variovorax</taxon>
    </lineage>
</organism>
<dbReference type="RefSeq" id="WP_125967100.1">
    <property type="nucleotide sequence ID" value="NZ_RXFQ01000033.1"/>
</dbReference>
<dbReference type="Proteomes" id="UP000271137">
    <property type="component" value="Unassembled WGS sequence"/>
</dbReference>
<keyword evidence="1" id="KW-0175">Coiled coil</keyword>
<dbReference type="EMBL" id="RXFQ01000033">
    <property type="protein sequence ID" value="RSZ28803.1"/>
    <property type="molecule type" value="Genomic_DNA"/>
</dbReference>
<evidence type="ECO:0000313" key="2">
    <source>
        <dbReference type="EMBL" id="RSZ28803.1"/>
    </source>
</evidence>
<sequence length="186" mass="20087">MLPDFKTPLLWLLGVGLVAALGVAGIERTRAAGARADLAVEKRARAEDDAARALAALADLQRTVALVAVHAQAQQENVDAYERKLAVLDGRRRAADRNVERLRKQFADYAAHDREQAATDPAACQRIADRSAVIAGLASRGRELLERGRIVVEARDNEVQLLLGTLKNDRALLESPAPSASVVPTR</sequence>
<protein>
    <submittedName>
        <fullName evidence="2">Uncharacterized protein</fullName>
    </submittedName>
</protein>
<name>A0ABX9ZXB1_9BURK</name>
<accession>A0ABX9ZXB1</accession>
<evidence type="ECO:0000313" key="3">
    <source>
        <dbReference type="Proteomes" id="UP000271137"/>
    </source>
</evidence>
<keyword evidence="3" id="KW-1185">Reference proteome</keyword>
<evidence type="ECO:0000256" key="1">
    <source>
        <dbReference type="SAM" id="Coils"/>
    </source>
</evidence>
<feature type="coiled-coil region" evidence="1">
    <location>
        <begin position="43"/>
        <end position="105"/>
    </location>
</feature>
<comment type="caution">
    <text evidence="2">The sequence shown here is derived from an EMBL/GenBank/DDBJ whole genome shotgun (WGS) entry which is preliminary data.</text>
</comment>
<gene>
    <name evidence="2" type="ORF">EJO66_31145</name>
</gene>